<sequence>MKRFNWQNIRLVLIAFAMVFLYSFASKRNQNRLITDINISFAVGQDNLFITHEMVNNLLIQNCGGALPIKKYRVDLNTLESVLDDHEMIEKAQVFSSIDGSLSAHIKQKTPTVRLLSANTSYYVDSKGTKMPLSDNFSARVPLVVGEFPDEEKENYVFLFNEINKDDFLKKNITGIKILPSGGVIMTNRNYDFKIVLGKPIHVEQKLKNYKAFFLHAVKDTLIKEYKEVNLMFEEQVVCKK</sequence>
<comment type="caution">
    <text evidence="1">The sequence shown here is derived from an EMBL/GenBank/DDBJ whole genome shotgun (WGS) entry which is preliminary data.</text>
</comment>
<organism evidence="1 2">
    <name type="scientific">Flavobacterium tibetense</name>
    <dbReference type="NCBI Taxonomy" id="2233533"/>
    <lineage>
        <taxon>Bacteria</taxon>
        <taxon>Pseudomonadati</taxon>
        <taxon>Bacteroidota</taxon>
        <taxon>Flavobacteriia</taxon>
        <taxon>Flavobacteriales</taxon>
        <taxon>Flavobacteriaceae</taxon>
        <taxon>Flavobacterium</taxon>
    </lineage>
</organism>
<dbReference type="GO" id="GO:0051301">
    <property type="term" value="P:cell division"/>
    <property type="evidence" value="ECO:0007669"/>
    <property type="project" value="UniProtKB-KW"/>
</dbReference>
<dbReference type="Proteomes" id="UP000253319">
    <property type="component" value="Unassembled WGS sequence"/>
</dbReference>
<reference evidence="1 2" key="1">
    <citation type="submission" date="2018-06" db="EMBL/GenBank/DDBJ databases">
        <title>Flavobacterium tibetense sp. nov., isolated from a wetland YonghuCo on Tibetan Plateau.</title>
        <authorList>
            <person name="Xing P."/>
            <person name="Phurbu D."/>
            <person name="Lu H."/>
        </authorList>
    </citation>
    <scope>NUCLEOTIDE SEQUENCE [LARGE SCALE GENOMIC DNA]</scope>
    <source>
        <strain evidence="1 2">YH5</strain>
    </source>
</reference>
<dbReference type="EMBL" id="QLST01000002">
    <property type="protein sequence ID" value="RBA29493.1"/>
    <property type="molecule type" value="Genomic_DNA"/>
</dbReference>
<dbReference type="OrthoDB" id="1466667at2"/>
<protein>
    <submittedName>
        <fullName evidence="1">Cell division protein FtsQ</fullName>
    </submittedName>
</protein>
<proteinExistence type="predicted"/>
<keyword evidence="1" id="KW-0131">Cell cycle</keyword>
<evidence type="ECO:0000313" key="1">
    <source>
        <dbReference type="EMBL" id="RBA29493.1"/>
    </source>
</evidence>
<dbReference type="AlphaFoldDB" id="A0A365P505"/>
<name>A0A365P505_9FLAO</name>
<gene>
    <name evidence="1" type="ORF">DPN68_02280</name>
</gene>
<keyword evidence="2" id="KW-1185">Reference proteome</keyword>
<keyword evidence="1" id="KW-0132">Cell division</keyword>
<dbReference type="RefSeq" id="WP_113987975.1">
    <property type="nucleotide sequence ID" value="NZ_QLST01000002.1"/>
</dbReference>
<accession>A0A365P505</accession>
<evidence type="ECO:0000313" key="2">
    <source>
        <dbReference type="Proteomes" id="UP000253319"/>
    </source>
</evidence>